<accession>A0A1G6MQW6</accession>
<evidence type="ECO:0000313" key="6">
    <source>
        <dbReference type="EMBL" id="SDC57929.1"/>
    </source>
</evidence>
<dbReference type="PROSITE" id="PS50977">
    <property type="entry name" value="HTH_TETR_2"/>
    <property type="match status" value="1"/>
</dbReference>
<keyword evidence="1" id="KW-0805">Transcription regulation</keyword>
<evidence type="ECO:0000256" key="3">
    <source>
        <dbReference type="ARBA" id="ARBA00023163"/>
    </source>
</evidence>
<keyword evidence="3" id="KW-0804">Transcription</keyword>
<evidence type="ECO:0000256" key="1">
    <source>
        <dbReference type="ARBA" id="ARBA00023015"/>
    </source>
</evidence>
<dbReference type="SUPFAM" id="SSF46689">
    <property type="entry name" value="Homeodomain-like"/>
    <property type="match status" value="1"/>
</dbReference>
<dbReference type="Proteomes" id="UP000199417">
    <property type="component" value="Unassembled WGS sequence"/>
</dbReference>
<evidence type="ECO:0000256" key="4">
    <source>
        <dbReference type="PROSITE-ProRule" id="PRU00335"/>
    </source>
</evidence>
<sequence>MGTRDTRSAIREAALRQFLAKGVEQTSLREVADEVGITKASLYYHYESKADLLAAVVAPVLFVMRDVADGLTDAPRDEEDVRDLLRRYLVGLLNHRSEGSLFVRDAAAMSTALQSMLPELMDLSNRIHVWLAGPDATAEATIRAVAAVQVLGTALAPDTQVPGTTDEELERVLLDAAMNVLRPGTIGTTRWSPVGPGSTR</sequence>
<dbReference type="GO" id="GO:0003700">
    <property type="term" value="F:DNA-binding transcription factor activity"/>
    <property type="evidence" value="ECO:0007669"/>
    <property type="project" value="TreeGrafter"/>
</dbReference>
<reference evidence="6 7" key="1">
    <citation type="submission" date="2016-10" db="EMBL/GenBank/DDBJ databases">
        <authorList>
            <person name="de Groot N.N."/>
        </authorList>
    </citation>
    <scope>NUCLEOTIDE SEQUENCE [LARGE SCALE GENOMIC DNA]</scope>
    <source>
        <strain evidence="6 7">JCM 11308</strain>
    </source>
</reference>
<dbReference type="InterPro" id="IPR001647">
    <property type="entry name" value="HTH_TetR"/>
</dbReference>
<dbReference type="PANTHER" id="PTHR30055:SF234">
    <property type="entry name" value="HTH-TYPE TRANSCRIPTIONAL REGULATOR BETI"/>
    <property type="match status" value="1"/>
</dbReference>
<dbReference type="EMBL" id="FNAB01000001">
    <property type="protein sequence ID" value="SDC57929.1"/>
    <property type="molecule type" value="Genomic_DNA"/>
</dbReference>
<dbReference type="PANTHER" id="PTHR30055">
    <property type="entry name" value="HTH-TYPE TRANSCRIPTIONAL REGULATOR RUTR"/>
    <property type="match status" value="1"/>
</dbReference>
<gene>
    <name evidence="6" type="ORF">SAMN05444580_101276</name>
</gene>
<protein>
    <submittedName>
        <fullName evidence="6">DNA-binding transcriptional regulator, AcrR family</fullName>
    </submittedName>
</protein>
<keyword evidence="7" id="KW-1185">Reference proteome</keyword>
<dbReference type="GO" id="GO:0000976">
    <property type="term" value="F:transcription cis-regulatory region binding"/>
    <property type="evidence" value="ECO:0007669"/>
    <property type="project" value="TreeGrafter"/>
</dbReference>
<dbReference type="InterPro" id="IPR009057">
    <property type="entry name" value="Homeodomain-like_sf"/>
</dbReference>
<evidence type="ECO:0000259" key="5">
    <source>
        <dbReference type="PROSITE" id="PS50977"/>
    </source>
</evidence>
<dbReference type="AlphaFoldDB" id="A0A1G6MQW6"/>
<dbReference type="RefSeq" id="WP_245709098.1">
    <property type="nucleotide sequence ID" value="NZ_FNAB01000001.1"/>
</dbReference>
<proteinExistence type="predicted"/>
<dbReference type="PRINTS" id="PR00455">
    <property type="entry name" value="HTHTETR"/>
</dbReference>
<evidence type="ECO:0000256" key="2">
    <source>
        <dbReference type="ARBA" id="ARBA00023125"/>
    </source>
</evidence>
<dbReference type="Gene3D" id="1.10.357.10">
    <property type="entry name" value="Tetracycline Repressor, domain 2"/>
    <property type="match status" value="1"/>
</dbReference>
<evidence type="ECO:0000313" key="7">
    <source>
        <dbReference type="Proteomes" id="UP000199417"/>
    </source>
</evidence>
<name>A0A1G6MQW6_9NOCA</name>
<feature type="DNA-binding region" description="H-T-H motif" evidence="4">
    <location>
        <begin position="27"/>
        <end position="46"/>
    </location>
</feature>
<organism evidence="6 7">
    <name type="scientific">Rhodococcus tukisamuensis</name>
    <dbReference type="NCBI Taxonomy" id="168276"/>
    <lineage>
        <taxon>Bacteria</taxon>
        <taxon>Bacillati</taxon>
        <taxon>Actinomycetota</taxon>
        <taxon>Actinomycetes</taxon>
        <taxon>Mycobacteriales</taxon>
        <taxon>Nocardiaceae</taxon>
        <taxon>Rhodococcus</taxon>
    </lineage>
</organism>
<feature type="domain" description="HTH tetR-type" evidence="5">
    <location>
        <begin position="4"/>
        <end position="64"/>
    </location>
</feature>
<keyword evidence="2 4" id="KW-0238">DNA-binding</keyword>
<dbReference type="Pfam" id="PF00440">
    <property type="entry name" value="TetR_N"/>
    <property type="match status" value="1"/>
</dbReference>
<dbReference type="STRING" id="168276.SAMN05444580_101276"/>
<dbReference type="InterPro" id="IPR050109">
    <property type="entry name" value="HTH-type_TetR-like_transc_reg"/>
</dbReference>